<dbReference type="Proteomes" id="UP000446658">
    <property type="component" value="Unassembled WGS sequence"/>
</dbReference>
<feature type="transmembrane region" description="Helical" evidence="1">
    <location>
        <begin position="25"/>
        <end position="52"/>
    </location>
</feature>
<dbReference type="Pfam" id="PF13994">
    <property type="entry name" value="PgaD"/>
    <property type="match status" value="1"/>
</dbReference>
<sequence length="181" mass="19736">MTTGEDDLIINAGHKASLVQRVTSFVLTLVWWALWIYLCLPALAFVSVAVSGEQLLPYHVDTSNRQHYVDLLLNYALVIVLFGGALVLWSRINLWRFAGVERRKPVPSVSLTDLAADVGISVEELARARESQVMVVYHGKEGGIAEIHPSIPLETVAPATTTTEPSLSPVSSAKILPINGH</sequence>
<dbReference type="InterPro" id="IPR023829">
    <property type="entry name" value="PGA_PgaD"/>
</dbReference>
<protein>
    <submittedName>
        <fullName evidence="2">Poly-beta-1,6-N-acetyl-D-glucosamine biosynthesis protein PgaD</fullName>
    </submittedName>
</protein>
<dbReference type="RefSeq" id="WP_230369803.1">
    <property type="nucleotide sequence ID" value="NZ_WLYX01000001.1"/>
</dbReference>
<comment type="caution">
    <text evidence="2">The sequence shown here is derived from an EMBL/GenBank/DDBJ whole genome shotgun (WGS) entry which is preliminary data.</text>
</comment>
<dbReference type="AlphaFoldDB" id="A0A844GBR4"/>
<keyword evidence="1" id="KW-0472">Membrane</keyword>
<keyword evidence="1" id="KW-0812">Transmembrane</keyword>
<dbReference type="NCBIfam" id="TIGR03940">
    <property type="entry name" value="PGA_PgaD"/>
    <property type="match status" value="1"/>
</dbReference>
<evidence type="ECO:0000313" key="2">
    <source>
        <dbReference type="EMBL" id="MTD33079.1"/>
    </source>
</evidence>
<keyword evidence="3" id="KW-1185">Reference proteome</keyword>
<name>A0A844GBR4_9NEIS</name>
<organism evidence="2 3">
    <name type="scientific">Paludibacterium denitrificans</name>
    <dbReference type="NCBI Taxonomy" id="2675226"/>
    <lineage>
        <taxon>Bacteria</taxon>
        <taxon>Pseudomonadati</taxon>
        <taxon>Pseudomonadota</taxon>
        <taxon>Betaproteobacteria</taxon>
        <taxon>Neisseriales</taxon>
        <taxon>Chromobacteriaceae</taxon>
        <taxon>Paludibacterium</taxon>
    </lineage>
</organism>
<evidence type="ECO:0000256" key="1">
    <source>
        <dbReference type="SAM" id="Phobius"/>
    </source>
</evidence>
<gene>
    <name evidence="2" type="primary">pgaD</name>
    <name evidence="2" type="ORF">GKE73_07485</name>
</gene>
<evidence type="ECO:0000313" key="3">
    <source>
        <dbReference type="Proteomes" id="UP000446658"/>
    </source>
</evidence>
<proteinExistence type="predicted"/>
<dbReference type="GO" id="GO:0043709">
    <property type="term" value="P:cell adhesion involved in single-species biofilm formation"/>
    <property type="evidence" value="ECO:0007669"/>
    <property type="project" value="InterPro"/>
</dbReference>
<dbReference type="EMBL" id="WLYX01000001">
    <property type="protein sequence ID" value="MTD33079.1"/>
    <property type="molecule type" value="Genomic_DNA"/>
</dbReference>
<accession>A0A844GBR4</accession>
<reference evidence="2 3" key="1">
    <citation type="submission" date="2019-11" db="EMBL/GenBank/DDBJ databases">
        <title>Draft genome sequence of Paludibacterium sp. dN18-1.</title>
        <authorList>
            <person name="Im W.-T."/>
        </authorList>
    </citation>
    <scope>NUCLEOTIDE SEQUENCE [LARGE SCALE GENOMIC DNA]</scope>
    <source>
        <strain evidence="3">dN 18-1</strain>
    </source>
</reference>
<feature type="transmembrane region" description="Helical" evidence="1">
    <location>
        <begin position="72"/>
        <end position="94"/>
    </location>
</feature>
<keyword evidence="1" id="KW-1133">Transmembrane helix</keyword>